<feature type="domain" description="DUF5723" evidence="2">
    <location>
        <begin position="58"/>
        <end position="437"/>
    </location>
</feature>
<dbReference type="AlphaFoldDB" id="F4KW85"/>
<dbReference type="RefSeq" id="WP_013763827.1">
    <property type="nucleotide sequence ID" value="NC_015510.1"/>
</dbReference>
<organism evidence="3 4">
    <name type="scientific">Haliscomenobacter hydrossis (strain ATCC 27775 / DSM 1100 / LMG 10767 / O)</name>
    <dbReference type="NCBI Taxonomy" id="760192"/>
    <lineage>
        <taxon>Bacteria</taxon>
        <taxon>Pseudomonadati</taxon>
        <taxon>Bacteroidota</taxon>
        <taxon>Saprospiria</taxon>
        <taxon>Saprospirales</taxon>
        <taxon>Haliscomenobacteraceae</taxon>
        <taxon>Haliscomenobacter</taxon>
    </lineage>
</organism>
<dbReference type="InterPro" id="IPR043781">
    <property type="entry name" value="DUF5723"/>
</dbReference>
<dbReference type="HOGENOM" id="CLU_376321_0_0_10"/>
<evidence type="ECO:0000259" key="2">
    <source>
        <dbReference type="Pfam" id="PF18990"/>
    </source>
</evidence>
<proteinExistence type="predicted"/>
<dbReference type="Proteomes" id="UP000008461">
    <property type="component" value="Chromosome"/>
</dbReference>
<evidence type="ECO:0000313" key="4">
    <source>
        <dbReference type="Proteomes" id="UP000008461"/>
    </source>
</evidence>
<dbReference type="KEGG" id="hhy:Halhy_1378"/>
<feature type="region of interest" description="Disordered" evidence="1">
    <location>
        <begin position="499"/>
        <end position="530"/>
    </location>
</feature>
<dbReference type="eggNOG" id="COG2067">
    <property type="taxonomic scope" value="Bacteria"/>
</dbReference>
<keyword evidence="4" id="KW-1185">Reference proteome</keyword>
<reference key="2">
    <citation type="submission" date="2011-04" db="EMBL/GenBank/DDBJ databases">
        <title>Complete sequence of chromosome of Haliscomenobacter hydrossis DSM 1100.</title>
        <authorList>
            <consortium name="US DOE Joint Genome Institute (JGI-PGF)"/>
            <person name="Lucas S."/>
            <person name="Han J."/>
            <person name="Lapidus A."/>
            <person name="Bruce D."/>
            <person name="Goodwin L."/>
            <person name="Pitluck S."/>
            <person name="Peters L."/>
            <person name="Kyrpides N."/>
            <person name="Mavromatis K."/>
            <person name="Ivanova N."/>
            <person name="Ovchinnikova G."/>
            <person name="Pagani I."/>
            <person name="Daligault H."/>
            <person name="Detter J.C."/>
            <person name="Han C."/>
            <person name="Land M."/>
            <person name="Hauser L."/>
            <person name="Markowitz V."/>
            <person name="Cheng J.-F."/>
            <person name="Hugenholtz P."/>
            <person name="Woyke T."/>
            <person name="Wu D."/>
            <person name="Verbarg S."/>
            <person name="Frueling A."/>
            <person name="Brambilla E."/>
            <person name="Klenk H.-P."/>
            <person name="Eisen J.A."/>
        </authorList>
    </citation>
    <scope>NUCLEOTIDE SEQUENCE</scope>
    <source>
        <strain>DSM 1100</strain>
    </source>
</reference>
<name>F4KW85_HALH1</name>
<feature type="region of interest" description="Disordered" evidence="1">
    <location>
        <begin position="655"/>
        <end position="684"/>
    </location>
</feature>
<evidence type="ECO:0000313" key="3">
    <source>
        <dbReference type="EMBL" id="AEE49273.1"/>
    </source>
</evidence>
<feature type="compositionally biased region" description="Low complexity" evidence="1">
    <location>
        <begin position="671"/>
        <end position="684"/>
    </location>
</feature>
<accession>F4KW85</accession>
<gene>
    <name evidence="3" type="ordered locus">Halhy_1378</name>
</gene>
<protein>
    <recommendedName>
        <fullName evidence="2">DUF5723 domain-containing protein</fullName>
    </recommendedName>
</protein>
<reference evidence="3 4" key="1">
    <citation type="journal article" date="2011" name="Stand. Genomic Sci.">
        <title>Complete genome sequence of Haliscomenobacter hydrossis type strain (O).</title>
        <authorList>
            <consortium name="US DOE Joint Genome Institute (JGI-PGF)"/>
            <person name="Daligault H."/>
            <person name="Lapidus A."/>
            <person name="Zeytun A."/>
            <person name="Nolan M."/>
            <person name="Lucas S."/>
            <person name="Del Rio T.G."/>
            <person name="Tice H."/>
            <person name="Cheng J.F."/>
            <person name="Tapia R."/>
            <person name="Han C."/>
            <person name="Goodwin L."/>
            <person name="Pitluck S."/>
            <person name="Liolios K."/>
            <person name="Pagani I."/>
            <person name="Ivanova N."/>
            <person name="Huntemann M."/>
            <person name="Mavromatis K."/>
            <person name="Mikhailova N."/>
            <person name="Pati A."/>
            <person name="Chen A."/>
            <person name="Palaniappan K."/>
            <person name="Land M."/>
            <person name="Hauser L."/>
            <person name="Brambilla E.M."/>
            <person name="Rohde M."/>
            <person name="Verbarg S."/>
            <person name="Goker M."/>
            <person name="Bristow J."/>
            <person name="Eisen J.A."/>
            <person name="Markowitz V."/>
            <person name="Hugenholtz P."/>
            <person name="Kyrpides N.C."/>
            <person name="Klenk H.P."/>
            <person name="Woyke T."/>
        </authorList>
    </citation>
    <scope>NUCLEOTIDE SEQUENCE [LARGE SCALE GENOMIC DNA]</scope>
    <source>
        <strain evidence="4">ATCC 27775 / DSM 1100 / LMG 10767 / O</strain>
    </source>
</reference>
<evidence type="ECO:0000256" key="1">
    <source>
        <dbReference type="SAM" id="MobiDB-lite"/>
    </source>
</evidence>
<dbReference type="STRING" id="760192.Halhy_1378"/>
<dbReference type="Pfam" id="PF18990">
    <property type="entry name" value="DUF5723"/>
    <property type="match status" value="1"/>
</dbReference>
<sequence length="754" mass="82277">MRKFTSHDYAIWRISRRCVLLVTVLFLWNDASLIAQRNLTLYNLPGVPQSQMMNVGRMPDYNFHLSLPVISNINLGASSSGFSANDLKDLDFDGNGEGADDSFFETDFSDFINKIGPYNTMGFDFNTTLIDAGFRIGKGYISLQGTESVHTLLGYSESLFSSFNEIQGLVLEDFDNGPRKYSIYGTYLDFSHHRTLGAGYTHEIIPGKLSAGLRAKMAIGIGRAWTQNEDFDIIGDLQQGILGIEGNVGLLMAGLPAAFDSTQGIETYLKGSGNKGLALDFGAQYRINDKIEVYASLVNLGQIVWRNNLTQYGYSTKYLDFYANKPDEAEQALEDVIDFVTTPEKTKQVGSIKSPLPMYAYVGGNYHFSKAFSAGAMVNMERLDGFNYWNFAVNGRANVGRVLQAGVTLAQVQGIGFQVGAGAAINLGPVQIYAASDNISSVVNLGNAQNAQVNVGLNFVFGHRKNKNDLAANDSTGVETEVVAAVDDDTLSTGKKVKIAKPKKEKTSVAKTRERPEPAPKTSSIPPPAKPTYTAVVATTPPALKPWVNLRGTTYNAASKELMKGVTVELYQQQGDREVLAYVRGNPGTDILAPMERNREYRIVVKKNGFKPTETKVSLDELAGVVDLQKDFFLEVAPEELPTVVSTKPVDKPVETAKPIETTPPADSTMTTKPAPTNAPSAPAPNTAVKKLEVFVVTGATEMKPTASVDGATVIKISAGFRIQVLEKTNADWWLVRFRDYNGYVLAKVLKEEL</sequence>
<dbReference type="EMBL" id="CP002691">
    <property type="protein sequence ID" value="AEE49273.1"/>
    <property type="molecule type" value="Genomic_DNA"/>
</dbReference>
<dbReference type="OrthoDB" id="1489601at2"/>
<feature type="compositionally biased region" description="Basic and acidic residues" evidence="1">
    <location>
        <begin position="505"/>
        <end position="518"/>
    </location>
</feature>